<organism evidence="8 9">
    <name type="scientific">Candidatus Falkowbacteria bacterium HGW-Falkowbacteria-2</name>
    <dbReference type="NCBI Taxonomy" id="2013769"/>
    <lineage>
        <taxon>Bacteria</taxon>
        <taxon>Candidatus Falkowiibacteriota</taxon>
    </lineage>
</organism>
<gene>
    <name evidence="8" type="ORF">CVU83_01025</name>
</gene>
<dbReference type="PANTHER" id="PTHR36923:SF3">
    <property type="entry name" value="FERREDOXIN"/>
    <property type="match status" value="1"/>
</dbReference>
<reference evidence="8 9" key="1">
    <citation type="journal article" date="2017" name="ISME J.">
        <title>Potential for microbial H2 and metal transformations associated with novel bacteria and archaea in deep terrestrial subsurface sediments.</title>
        <authorList>
            <person name="Hernsdorf A.W."/>
            <person name="Amano Y."/>
            <person name="Miyakawa K."/>
            <person name="Ise K."/>
            <person name="Suzuki Y."/>
            <person name="Anantharaman K."/>
            <person name="Probst A."/>
            <person name="Burstein D."/>
            <person name="Thomas B.C."/>
            <person name="Banfield J.F."/>
        </authorList>
    </citation>
    <scope>NUCLEOTIDE SEQUENCE [LARGE SCALE GENOMIC DNA]</scope>
    <source>
        <strain evidence="8">HGW-Falkowbacteria-2</strain>
    </source>
</reference>
<dbReference type="InterPro" id="IPR017896">
    <property type="entry name" value="4Fe4S_Fe-S-bd"/>
</dbReference>
<keyword evidence="4 6" id="KW-0408">Iron</keyword>
<dbReference type="Proteomes" id="UP000233325">
    <property type="component" value="Unassembled WGS sequence"/>
</dbReference>
<dbReference type="AlphaFoldDB" id="A0A2N2E2D1"/>
<evidence type="ECO:0000256" key="2">
    <source>
        <dbReference type="ARBA" id="ARBA00022723"/>
    </source>
</evidence>
<dbReference type="GO" id="GO:0009055">
    <property type="term" value="F:electron transfer activity"/>
    <property type="evidence" value="ECO:0007669"/>
    <property type="project" value="UniProtKB-UniRule"/>
</dbReference>
<dbReference type="InterPro" id="IPR001080">
    <property type="entry name" value="3Fe4S_ferredoxin"/>
</dbReference>
<sequence>MVRVDQDKCIGCGLCVGMAPEVFTMNADFKSEVINPEVTDAARDAAASCPVDAISV</sequence>
<proteinExistence type="predicted"/>
<dbReference type="SUPFAM" id="SSF54862">
    <property type="entry name" value="4Fe-4S ferredoxins"/>
    <property type="match status" value="1"/>
</dbReference>
<evidence type="ECO:0000256" key="6">
    <source>
        <dbReference type="RuleBase" id="RU368020"/>
    </source>
</evidence>
<evidence type="ECO:0000313" key="9">
    <source>
        <dbReference type="Proteomes" id="UP000233325"/>
    </source>
</evidence>
<evidence type="ECO:0000256" key="4">
    <source>
        <dbReference type="ARBA" id="ARBA00023004"/>
    </source>
</evidence>
<feature type="domain" description="4Fe-4S ferredoxin-type" evidence="7">
    <location>
        <begin position="1"/>
        <end position="28"/>
    </location>
</feature>
<keyword evidence="1 6" id="KW-0813">Transport</keyword>
<evidence type="ECO:0000256" key="3">
    <source>
        <dbReference type="ARBA" id="ARBA00022982"/>
    </source>
</evidence>
<protein>
    <recommendedName>
        <fullName evidence="6">Ferredoxin</fullName>
    </recommendedName>
</protein>
<name>A0A2N2E2D1_9BACT</name>
<accession>A0A2N2E2D1</accession>
<keyword evidence="5 6" id="KW-0411">Iron-sulfur</keyword>
<comment type="function">
    <text evidence="6">Ferredoxins are iron-sulfur proteins that transfer electrons in a wide variety of metabolic reactions.</text>
</comment>
<keyword evidence="3 6" id="KW-0249">Electron transport</keyword>
<dbReference type="PRINTS" id="PR00352">
    <property type="entry name" value="3FE4SFRDOXIN"/>
</dbReference>
<evidence type="ECO:0000256" key="5">
    <source>
        <dbReference type="ARBA" id="ARBA00023014"/>
    </source>
</evidence>
<dbReference type="InterPro" id="IPR051269">
    <property type="entry name" value="Fe-S_cluster_ET"/>
</dbReference>
<dbReference type="Pfam" id="PF13370">
    <property type="entry name" value="Fer4_13"/>
    <property type="match status" value="1"/>
</dbReference>
<evidence type="ECO:0000256" key="1">
    <source>
        <dbReference type="ARBA" id="ARBA00022448"/>
    </source>
</evidence>
<dbReference type="Gene3D" id="3.30.70.20">
    <property type="match status" value="1"/>
</dbReference>
<dbReference type="EMBL" id="PHAH01000009">
    <property type="protein sequence ID" value="PKM88867.1"/>
    <property type="molecule type" value="Genomic_DNA"/>
</dbReference>
<dbReference type="GO" id="GO:0051536">
    <property type="term" value="F:iron-sulfur cluster binding"/>
    <property type="evidence" value="ECO:0007669"/>
    <property type="project" value="UniProtKB-KW"/>
</dbReference>
<dbReference type="GO" id="GO:0005506">
    <property type="term" value="F:iron ion binding"/>
    <property type="evidence" value="ECO:0007669"/>
    <property type="project" value="UniProtKB-UniRule"/>
</dbReference>
<keyword evidence="2 6" id="KW-0479">Metal-binding</keyword>
<comment type="caution">
    <text evidence="8">The sequence shown here is derived from an EMBL/GenBank/DDBJ whole genome shotgun (WGS) entry which is preliminary data.</text>
</comment>
<dbReference type="PROSITE" id="PS51379">
    <property type="entry name" value="4FE4S_FER_2"/>
    <property type="match status" value="1"/>
</dbReference>
<evidence type="ECO:0000313" key="8">
    <source>
        <dbReference type="EMBL" id="PKM88867.1"/>
    </source>
</evidence>
<dbReference type="PANTHER" id="PTHR36923">
    <property type="entry name" value="FERREDOXIN"/>
    <property type="match status" value="1"/>
</dbReference>
<evidence type="ECO:0000259" key="7">
    <source>
        <dbReference type="PROSITE" id="PS51379"/>
    </source>
</evidence>